<reference evidence="2" key="1">
    <citation type="journal article" date="2006" name="Nature">
        <title>Deciphering the evolution and metabolism of an anammox bacterium from a community genome.</title>
        <authorList>
            <person name="Strous M."/>
            <person name="Pelletier E."/>
            <person name="Mangenot S."/>
            <person name="Rattei T."/>
            <person name="Lehner A."/>
            <person name="Taylor M.W."/>
            <person name="Horn M."/>
            <person name="Daims H."/>
            <person name="Bartol-Mavel D."/>
            <person name="Wincker P."/>
            <person name="Barbe V."/>
            <person name="Fonknechten N."/>
            <person name="Vallenet D."/>
            <person name="Segurens B."/>
            <person name="Schenowitz-Truong C."/>
            <person name="Medigue C."/>
            <person name="Collingro A."/>
            <person name="Snel B."/>
            <person name="Dutilh B.E."/>
            <person name="OpDenCamp H.J.M."/>
            <person name="vanDerDrift C."/>
            <person name="Cirpus I."/>
            <person name="vanDePas-Schoonen K.T."/>
            <person name="Harhangi H.R."/>
            <person name="vanNiftrik L."/>
            <person name="Schmid M."/>
            <person name="Keltjens J."/>
            <person name="vanDeVossenberg J."/>
            <person name="Kartal B."/>
            <person name="Meier H."/>
            <person name="Frishman D."/>
            <person name="Huynen M.A."/>
            <person name="Mewes H."/>
            <person name="Weissenbach J."/>
            <person name="Jetten M.S.M."/>
            <person name="Wagner M."/>
            <person name="LePaslier D."/>
        </authorList>
    </citation>
    <scope>NUCLEOTIDE SEQUENCE</scope>
</reference>
<gene>
    <name evidence="2" type="primary">FsaA</name>
    <name evidence="4" type="synonym">fsaA</name>
    <name evidence="3" type="ORF">KsCSTR_45020</name>
    <name evidence="4" type="ORF">KSMBR1_2523</name>
    <name evidence="2" type="ORF">kustc0887</name>
</gene>
<evidence type="ECO:0000313" key="2">
    <source>
        <dbReference type="EMBL" id="CAJ71632.1"/>
    </source>
</evidence>
<dbReference type="Proteomes" id="UP000501926">
    <property type="component" value="Chromosome"/>
</dbReference>
<dbReference type="Pfam" id="PF00923">
    <property type="entry name" value="TAL_FSA"/>
    <property type="match status" value="1"/>
</dbReference>
<evidence type="ECO:0000256" key="1">
    <source>
        <dbReference type="ARBA" id="ARBA00023270"/>
    </source>
</evidence>
<evidence type="ECO:0000313" key="6">
    <source>
        <dbReference type="Proteomes" id="UP000501926"/>
    </source>
</evidence>
<dbReference type="SUPFAM" id="SSF51569">
    <property type="entry name" value="Aldolase"/>
    <property type="match status" value="1"/>
</dbReference>
<dbReference type="GO" id="GO:0004801">
    <property type="term" value="F:transaldolase activity"/>
    <property type="evidence" value="ECO:0007669"/>
    <property type="project" value="UniProtKB-EC"/>
</dbReference>
<keyword evidence="1" id="KW-0704">Schiff base</keyword>
<dbReference type="EMBL" id="CP049055">
    <property type="protein sequence ID" value="QII13881.1"/>
    <property type="molecule type" value="Genomic_DNA"/>
</dbReference>
<dbReference type="GO" id="GO:0005975">
    <property type="term" value="P:carbohydrate metabolic process"/>
    <property type="evidence" value="ECO:0007669"/>
    <property type="project" value="InterPro"/>
</dbReference>
<dbReference type="Gene3D" id="3.20.20.70">
    <property type="entry name" value="Aldolase class I"/>
    <property type="match status" value="1"/>
</dbReference>
<dbReference type="RefSeq" id="WP_099325665.1">
    <property type="nucleotide sequence ID" value="NZ_CP049055.1"/>
</dbReference>
<dbReference type="AlphaFoldDB" id="Q1PWM1"/>
<keyword evidence="5" id="KW-1185">Reference proteome</keyword>
<proteinExistence type="predicted"/>
<dbReference type="KEGG" id="kst:KSMBR1_2523"/>
<reference evidence="5" key="3">
    <citation type="submission" date="2017-10" db="EMBL/GenBank/DDBJ databases">
        <authorList>
            <person name="Frank J."/>
        </authorList>
    </citation>
    <scope>NUCLEOTIDE SEQUENCE [LARGE SCALE GENOMIC DNA]</scope>
</reference>
<dbReference type="EMBL" id="LT934425">
    <property type="protein sequence ID" value="SOH05010.1"/>
    <property type="molecule type" value="Genomic_DNA"/>
</dbReference>
<dbReference type="EC" id="2.2.1.2" evidence="3"/>
<protein>
    <submittedName>
        <fullName evidence="2">Similar to fructose-6-phosphate aldolase 1</fullName>
    </submittedName>
    <submittedName>
        <fullName evidence="3">Transaldolase</fullName>
        <ecNumber evidence="3">2.2.1.2</ecNumber>
    </submittedName>
</protein>
<dbReference type="PANTHER" id="PTHR10683:SF40">
    <property type="entry name" value="FRUCTOSE-6-PHOSPHATE ALDOLASE 1-RELATED"/>
    <property type="match status" value="1"/>
</dbReference>
<dbReference type="EMBL" id="CT573073">
    <property type="protein sequence ID" value="CAJ71632.1"/>
    <property type="molecule type" value="Genomic_DNA"/>
</dbReference>
<keyword evidence="3" id="KW-0808">Transferase</keyword>
<dbReference type="InterPro" id="IPR001585">
    <property type="entry name" value="TAL/FSA"/>
</dbReference>
<reference evidence="2" key="2">
    <citation type="submission" date="2006-01" db="EMBL/GenBank/DDBJ databases">
        <authorList>
            <person name="Genoscope"/>
        </authorList>
    </citation>
    <scope>NUCLEOTIDE SEQUENCE</scope>
</reference>
<evidence type="ECO:0000313" key="4">
    <source>
        <dbReference type="EMBL" id="SOH05010.1"/>
    </source>
</evidence>
<evidence type="ECO:0000313" key="5">
    <source>
        <dbReference type="Proteomes" id="UP000221734"/>
    </source>
</evidence>
<dbReference type="PANTHER" id="PTHR10683">
    <property type="entry name" value="TRANSALDOLASE"/>
    <property type="match status" value="1"/>
</dbReference>
<dbReference type="InterPro" id="IPR013785">
    <property type="entry name" value="Aldolase_TIM"/>
</dbReference>
<name>Q1PWM1_KUEST</name>
<organism evidence="2">
    <name type="scientific">Kuenenia stuttgartiensis</name>
    <dbReference type="NCBI Taxonomy" id="174633"/>
    <lineage>
        <taxon>Bacteria</taxon>
        <taxon>Pseudomonadati</taxon>
        <taxon>Planctomycetota</taxon>
        <taxon>Candidatus Brocadiia</taxon>
        <taxon>Candidatus Brocadiales</taxon>
        <taxon>Candidatus Brocadiaceae</taxon>
        <taxon>Candidatus Kuenenia</taxon>
    </lineage>
</organism>
<reference evidence="3 6" key="5">
    <citation type="submission" date="2020-02" db="EMBL/GenBank/DDBJ databases">
        <title>Newly sequenced genome of strain CSTR1 showed variability in Candidatus Kuenenia stuttgartiensis genomes.</title>
        <authorList>
            <person name="Ding C."/>
            <person name="Adrian L."/>
        </authorList>
    </citation>
    <scope>NUCLEOTIDE SEQUENCE [LARGE SCALE GENOMIC DNA]</scope>
    <source>
        <strain evidence="3 6">CSTR1</strain>
    </source>
</reference>
<accession>Q1PWM1</accession>
<dbReference type="Proteomes" id="UP000221734">
    <property type="component" value="Chromosome Kuenenia_stuttgartiensis_MBR1"/>
</dbReference>
<sequence length="215" mass="22839">MSIFIDTATPEEAKIAKDFGWVKGITTNPLLLAGAGRKAESVLAQLAELNMGKLFYQLISSNSKDMHKEARMAKEIAGDQLVLKIPPVAAGFQAVYSLSKEIPCCVTALYSVSQALVASEAGAQYIAVYVNRATKLIGDGLALLNAMSKILHGSTTEILAASIKSSEEASSSLLCGADHLTLPFNILSTLCIHEHSEEAVRQFNSGGTGIQIEVK</sequence>
<evidence type="ECO:0000313" key="3">
    <source>
        <dbReference type="EMBL" id="QII13881.1"/>
    </source>
</evidence>
<reference evidence="4" key="4">
    <citation type="submission" date="2017-10" db="EMBL/GenBank/DDBJ databases">
        <authorList>
            <person name="Banno H."/>
            <person name="Chua N.-H."/>
        </authorList>
    </citation>
    <scope>NUCLEOTIDE SEQUENCE [LARGE SCALE GENOMIC DNA]</scope>
    <source>
        <strain evidence="4">Kuenenia_mbr1_ru-nijmegen</strain>
    </source>
</reference>
<dbReference type="OrthoDB" id="9807051at2"/>